<keyword evidence="1" id="KW-0175">Coiled coil</keyword>
<evidence type="ECO:0000256" key="1">
    <source>
        <dbReference type="SAM" id="Coils"/>
    </source>
</evidence>
<sequence length="415" mass="47252">MASRNRDRSTSNAWTRPSSRSEETREVFAFNQITKDELKEVVMLGCLSDQENPHLPNPYCRLDNPVEGQIPIWPDDIEAGLRGPLHEDIIALCRLFIITPTQLTSNSWRLAYYKLHGIKHFLNSFLQFYRLVENPKGLRHEYYFTPCQVKPWGGNEPKVWCETAPDFDPTLTAMDVLKILVKSNEGNPIKAHSIKDTHTIEALVAAGLTSNMPSFITWVRSNPSDFSLCCSIVKFPHSYYCFFRSVAIKPQPLWSYKPHHLRLSRGGLGQVRRGGFLSRRSKEKESKDGVESSIVIIETHENVEEANNQALGLRQLGNATTQLEEFKKSEERLLAYAIEVETSLKAIEAKLSFSEHRIAELKAEVEARKKEAAQLRLEKDNALHELERVFAATADAQEEAPEERRKAVEEAVAFC</sequence>
<proteinExistence type="predicted"/>
<evidence type="ECO:0000313" key="3">
    <source>
        <dbReference type="EMBL" id="PKI33662.1"/>
    </source>
</evidence>
<evidence type="ECO:0000313" key="4">
    <source>
        <dbReference type="Proteomes" id="UP000233551"/>
    </source>
</evidence>
<dbReference type="EMBL" id="PGOL01006470">
    <property type="protein sequence ID" value="PKI33662.1"/>
    <property type="molecule type" value="Genomic_DNA"/>
</dbReference>
<dbReference type="AlphaFoldDB" id="A0A2I0HPN1"/>
<evidence type="ECO:0000256" key="2">
    <source>
        <dbReference type="SAM" id="MobiDB-lite"/>
    </source>
</evidence>
<feature type="coiled-coil region" evidence="1">
    <location>
        <begin position="344"/>
        <end position="385"/>
    </location>
</feature>
<name>A0A2I0HPN1_PUNGR</name>
<reference evidence="3 4" key="1">
    <citation type="submission" date="2017-11" db="EMBL/GenBank/DDBJ databases">
        <title>De-novo sequencing of pomegranate (Punica granatum L.) genome.</title>
        <authorList>
            <person name="Akparov Z."/>
            <person name="Amiraslanov A."/>
            <person name="Hajiyeva S."/>
            <person name="Abbasov M."/>
            <person name="Kaur K."/>
            <person name="Hamwieh A."/>
            <person name="Solovyev V."/>
            <person name="Salamov A."/>
            <person name="Braich B."/>
            <person name="Kosarev P."/>
            <person name="Mahmoud A."/>
            <person name="Hajiyev E."/>
            <person name="Babayeva S."/>
            <person name="Izzatullayeva V."/>
            <person name="Mammadov A."/>
            <person name="Mammadov A."/>
            <person name="Sharifova S."/>
            <person name="Ojaghi J."/>
            <person name="Eynullazada K."/>
            <person name="Bayramov B."/>
            <person name="Abdulazimova A."/>
            <person name="Shahmuradov I."/>
        </authorList>
    </citation>
    <scope>NUCLEOTIDE SEQUENCE [LARGE SCALE GENOMIC DNA]</scope>
    <source>
        <strain evidence="4">cv. AG2017</strain>
        <tissue evidence="3">Leaf</tissue>
    </source>
</reference>
<dbReference type="Proteomes" id="UP000233551">
    <property type="component" value="Unassembled WGS sequence"/>
</dbReference>
<accession>A0A2I0HPN1</accession>
<keyword evidence="4" id="KW-1185">Reference proteome</keyword>
<gene>
    <name evidence="3" type="ORF">CRG98_045947</name>
</gene>
<comment type="caution">
    <text evidence="3">The sequence shown here is derived from an EMBL/GenBank/DDBJ whole genome shotgun (WGS) entry which is preliminary data.</text>
</comment>
<feature type="region of interest" description="Disordered" evidence="2">
    <location>
        <begin position="1"/>
        <end position="22"/>
    </location>
</feature>
<organism evidence="3 4">
    <name type="scientific">Punica granatum</name>
    <name type="common">Pomegranate</name>
    <dbReference type="NCBI Taxonomy" id="22663"/>
    <lineage>
        <taxon>Eukaryota</taxon>
        <taxon>Viridiplantae</taxon>
        <taxon>Streptophyta</taxon>
        <taxon>Embryophyta</taxon>
        <taxon>Tracheophyta</taxon>
        <taxon>Spermatophyta</taxon>
        <taxon>Magnoliopsida</taxon>
        <taxon>eudicotyledons</taxon>
        <taxon>Gunneridae</taxon>
        <taxon>Pentapetalae</taxon>
        <taxon>rosids</taxon>
        <taxon>malvids</taxon>
        <taxon>Myrtales</taxon>
        <taxon>Lythraceae</taxon>
        <taxon>Punica</taxon>
    </lineage>
</organism>
<protein>
    <submittedName>
        <fullName evidence="3">Uncharacterized protein</fullName>
    </submittedName>
</protein>